<dbReference type="PANTHER" id="PTHR45856:SF24">
    <property type="entry name" value="FUNGAL LIPASE-LIKE DOMAIN-CONTAINING PROTEIN"/>
    <property type="match status" value="1"/>
</dbReference>
<feature type="compositionally biased region" description="Polar residues" evidence="1">
    <location>
        <begin position="1223"/>
        <end position="1232"/>
    </location>
</feature>
<feature type="compositionally biased region" description="Basic and acidic residues" evidence="1">
    <location>
        <begin position="403"/>
        <end position="419"/>
    </location>
</feature>
<dbReference type="InterPro" id="IPR029058">
    <property type="entry name" value="AB_hydrolase_fold"/>
</dbReference>
<dbReference type="SUPFAM" id="SSF52540">
    <property type="entry name" value="P-loop containing nucleoside triphosphate hydrolases"/>
    <property type="match status" value="1"/>
</dbReference>
<keyword evidence="5" id="KW-1185">Reference proteome</keyword>
<dbReference type="InterPro" id="IPR002921">
    <property type="entry name" value="Fungal_lipase-type"/>
</dbReference>
<feature type="compositionally biased region" description="Basic and acidic residues" evidence="1">
    <location>
        <begin position="13"/>
        <end position="25"/>
    </location>
</feature>
<dbReference type="InterPro" id="IPR027417">
    <property type="entry name" value="P-loop_NTPase"/>
</dbReference>
<feature type="compositionally biased region" description="Low complexity" evidence="1">
    <location>
        <begin position="1246"/>
        <end position="1259"/>
    </location>
</feature>
<proteinExistence type="predicted"/>
<protein>
    <submittedName>
        <fullName evidence="4">Uncharacterized protein</fullName>
    </submittedName>
</protein>
<gene>
    <name evidence="4" type="ORF">R1sor_007768</name>
</gene>
<organism evidence="4 5">
    <name type="scientific">Riccia sorocarpa</name>
    <dbReference type="NCBI Taxonomy" id="122646"/>
    <lineage>
        <taxon>Eukaryota</taxon>
        <taxon>Viridiplantae</taxon>
        <taxon>Streptophyta</taxon>
        <taxon>Embryophyta</taxon>
        <taxon>Marchantiophyta</taxon>
        <taxon>Marchantiopsida</taxon>
        <taxon>Marchantiidae</taxon>
        <taxon>Marchantiales</taxon>
        <taxon>Ricciaceae</taxon>
        <taxon>Riccia</taxon>
    </lineage>
</organism>
<sequence length="1556" mass="171891">MASFKVLGRKPSSKSDTDSGVREDAYPPPSRSNSKSGSRSFSLPRIISQASKGLSAQMQFQAKSFLDASARKGYDELARISLPEASQDFEEDHHYANGNSVPQESIHVRRAAACCLASYFDFQEAKRLFEVPEIERLKFKEVYLSPLPEQDEEDSRQNILIATAADNGDTSVYVAFRGNSNLAEVFSDVAHPSEIKVFQESPPLSGFSEDMGCYHKNFCDRLGQLVPRIDGLLEFCKCLVNEREDTSDVQTYHDSTDADGIEPGPPRQRTRLIFCGHSFGGALSHLVTAVYLLSVFHDTTDVLRDQLEEPMSITFGAPLVFDQKAANFLDQIIPVNRRFLNFFQAKDPIPFILARAPISPQSQELFQQLKTKHAVSLTVTGRFLVDRKLGKFLKNSQVHEIRSVSSERDHHLSGKREKVGNGNGKPKKGHTRSHSFTSPIALQLESNTTSLGSQSLQGDIRRLSLPMSEPSECGSQESAVITVSGGIGKNLRLPSSNGNSTGPTKMSNINKKMSEGFQSVADAGKEFIRKVASRGKKAIGKVNPNFGDKRQLSSLQSDVKKARVEPADEQNSTASFFTHLGIYKRISFDGKARSHTIKDVKPQEIVHRNFKLSKNHIKQHKIASYYYSLVGQHEHGSRTRSKPQSEVRIREGPRPRLDKAELILIRSESSEKLKAARIIATGKHLSLALEHLCQVTTFSDKWKLVAADSSSIIFETLRATDCKNVYVSQGELIELARVGHGNRVTSISVETIFGRNSGEYYPVLLRDLAADSGVIDGLKHSVGKVLVLFDSDGPKGGEAGRRILHYLQKAAKLTGLKESYDVIMQPSKGTVHTKKVMIDKGFIAQMCYALCYKPITLVFEPEGAEAIEKVAQLVRQQPFNFFMNDGSNGEPPIEPFIKSLNLRITPITRNSDGMLTIELDSYDQILSCLHALLLPAKHAGTYDQRANSHEYASFIRTFEEDLYEAMSGFYEEQMLRKDRLTESWFSGLDERTRDCLRRRLELLYFLTSAFKVAKEQKLLALIGPENAGKSTLANLLGCKSMESTGYAIHTADMKSYRLAPDLLAMDFPGTDAPGSRSSLSTIWETFAKLPDRCIVVTPFTGDVTEASQELPRLAAQKLCPDVMLLVNRVDGILKGPPKAKVWKQYSEETIKELQQRYMHVNEIGGVNLKEVILCSLEEEDLHDSDIAQLKERGIVFSKEVKRRILEWTRGPNAPPLQAVEAPSTPSVSTETLPQIAKKHVSPTFNGDSSSVDDGTSSTKSDPEIRAIPKMTRRREEFLAKQNKLKKGGQTNVDVVKGSSVSYNSPSTSKLEKPSPDTSNHSRNPKRAVSIEDAGPKPSSSSSPQSSQSTGTSKGPAAEHSKSVLRSPENARAVTESSMSSSNTPVPVTGAIDGKLQLLSENEMSSDYRHAQENDFCWDSSGGALFADTAFFPSPRRSLLQRFNQQTDSRLNEDQDSTPGSSEGKIQDDDYRGMDQWHTGDREESKGQTTPTTSTPSTSPLTGTSKQSKGLSHSPFAHQVSLRAVMSTADQSVLDSDAASKKRHSKGKSNGGTPWKP</sequence>
<feature type="region of interest" description="Disordered" evidence="1">
    <location>
        <begin position="1211"/>
        <end position="1388"/>
    </location>
</feature>
<dbReference type="Gene3D" id="3.40.50.1820">
    <property type="entry name" value="alpha/beta hydrolase"/>
    <property type="match status" value="1"/>
</dbReference>
<feature type="compositionally biased region" description="Polar residues" evidence="1">
    <location>
        <begin position="1374"/>
        <end position="1385"/>
    </location>
</feature>
<feature type="region of interest" description="Disordered" evidence="1">
    <location>
        <begin position="1443"/>
        <end position="1516"/>
    </location>
</feature>
<evidence type="ECO:0000259" key="3">
    <source>
        <dbReference type="Pfam" id="PF01926"/>
    </source>
</evidence>
<dbReference type="CDD" id="cd00882">
    <property type="entry name" value="Ras_like_GTPase"/>
    <property type="match status" value="1"/>
</dbReference>
<dbReference type="Gene3D" id="3.40.50.300">
    <property type="entry name" value="P-loop containing nucleotide triphosphate hydrolases"/>
    <property type="match status" value="1"/>
</dbReference>
<dbReference type="Proteomes" id="UP001633002">
    <property type="component" value="Unassembled WGS sequence"/>
</dbReference>
<evidence type="ECO:0000313" key="5">
    <source>
        <dbReference type="Proteomes" id="UP001633002"/>
    </source>
</evidence>
<feature type="region of interest" description="Disordered" evidence="1">
    <location>
        <begin position="1531"/>
        <end position="1556"/>
    </location>
</feature>
<feature type="region of interest" description="Disordered" evidence="1">
    <location>
        <begin position="403"/>
        <end position="434"/>
    </location>
</feature>
<dbReference type="EMBL" id="JBJQOH010000003">
    <property type="protein sequence ID" value="KAL3694117.1"/>
    <property type="molecule type" value="Genomic_DNA"/>
</dbReference>
<dbReference type="Pfam" id="PF01764">
    <property type="entry name" value="Lipase_3"/>
    <property type="match status" value="1"/>
</dbReference>
<dbReference type="InterPro" id="IPR051218">
    <property type="entry name" value="Sec_MonoDiacylglyc_Lipase"/>
</dbReference>
<dbReference type="InterPro" id="IPR006073">
    <property type="entry name" value="GTP-bd"/>
</dbReference>
<feature type="compositionally biased region" description="Low complexity" evidence="1">
    <location>
        <begin position="31"/>
        <end position="41"/>
    </location>
</feature>
<feature type="region of interest" description="Disordered" evidence="1">
    <location>
        <begin position="1"/>
        <end position="41"/>
    </location>
</feature>
<feature type="compositionally biased region" description="Low complexity" evidence="1">
    <location>
        <begin position="1335"/>
        <end position="1355"/>
    </location>
</feature>
<name>A0ABD3HUA2_9MARC</name>
<dbReference type="Pfam" id="PF01926">
    <property type="entry name" value="MMR_HSR1"/>
    <property type="match status" value="1"/>
</dbReference>
<evidence type="ECO:0000313" key="4">
    <source>
        <dbReference type="EMBL" id="KAL3694117.1"/>
    </source>
</evidence>
<feature type="compositionally biased region" description="Basic and acidic residues" evidence="1">
    <location>
        <begin position="1464"/>
        <end position="1485"/>
    </location>
</feature>
<feature type="domain" description="Fungal lipase-type" evidence="2">
    <location>
        <begin position="269"/>
        <end position="352"/>
    </location>
</feature>
<accession>A0ABD3HUA2</accession>
<feature type="compositionally biased region" description="Low complexity" evidence="1">
    <location>
        <begin position="1488"/>
        <end position="1504"/>
    </location>
</feature>
<dbReference type="PANTHER" id="PTHR45856">
    <property type="entry name" value="ALPHA/BETA-HYDROLASES SUPERFAMILY PROTEIN"/>
    <property type="match status" value="1"/>
</dbReference>
<evidence type="ECO:0000259" key="2">
    <source>
        <dbReference type="Pfam" id="PF01764"/>
    </source>
</evidence>
<evidence type="ECO:0000256" key="1">
    <source>
        <dbReference type="SAM" id="MobiDB-lite"/>
    </source>
</evidence>
<comment type="caution">
    <text evidence="4">The sequence shown here is derived from an EMBL/GenBank/DDBJ whole genome shotgun (WGS) entry which is preliminary data.</text>
</comment>
<dbReference type="SUPFAM" id="SSF53474">
    <property type="entry name" value="alpha/beta-Hydrolases"/>
    <property type="match status" value="1"/>
</dbReference>
<feature type="compositionally biased region" description="Polar residues" evidence="1">
    <location>
        <begin position="1288"/>
        <end position="1308"/>
    </location>
</feature>
<feature type="domain" description="G" evidence="3">
    <location>
        <begin position="1020"/>
        <end position="1117"/>
    </location>
</feature>
<reference evidence="4 5" key="1">
    <citation type="submission" date="2024-09" db="EMBL/GenBank/DDBJ databases">
        <title>Chromosome-scale assembly of Riccia sorocarpa.</title>
        <authorList>
            <person name="Paukszto L."/>
        </authorList>
    </citation>
    <scope>NUCLEOTIDE SEQUENCE [LARGE SCALE GENOMIC DNA]</scope>
    <source>
        <strain evidence="4">LP-2024</strain>
        <tissue evidence="4">Aerial parts of the thallus</tissue>
    </source>
</reference>